<dbReference type="PANTHER" id="PTHR24320">
    <property type="entry name" value="RETINOL DEHYDROGENASE"/>
    <property type="match status" value="1"/>
</dbReference>
<evidence type="ECO:0000313" key="3">
    <source>
        <dbReference type="EMBL" id="KAF4399866.1"/>
    </source>
</evidence>
<dbReference type="SUPFAM" id="SSF51735">
    <property type="entry name" value="NAD(P)-binding Rossmann-fold domains"/>
    <property type="match status" value="1"/>
</dbReference>
<dbReference type="AlphaFoldDB" id="A0A7J6HXI2"/>
<evidence type="ECO:0000256" key="2">
    <source>
        <dbReference type="ARBA" id="ARBA00023002"/>
    </source>
</evidence>
<evidence type="ECO:0000313" key="4">
    <source>
        <dbReference type="Proteomes" id="UP000583929"/>
    </source>
</evidence>
<accession>A0A7J6HXI2</accession>
<dbReference type="Proteomes" id="UP000583929">
    <property type="component" value="Unassembled WGS sequence"/>
</dbReference>
<sequence length="372" mass="41564">MELQRRAWLRGIWEALKEILLQRVLTYRLRSSPLILPNHLLNLNVIVTGATSGIGLQTARELVMAGANVFMACRNVNAANEIANKWKSEARQHGRTINVKVMELDLLSLNSVRQFAVEWDQLSMPLHILINNAGILRMGERQRFSKDDGIEEHLQVNHVAPALLTLLLLPSMLKATLWRVVTVNSLAHHWGVVDTKCWNSRIEEHKFSGTKAYGSSKLMHLMFLKALAINLVQLGCNSVQCIAVHPGIVSSNLVPGVQKKAFWMLDSSEGARSVLYCATSKDVVENLDKGFAYYSSNCKPGKMSPIAENMETSSIALDSRVGNGKIKSWIDVAAQKEFLTFSPENEDVNEEDKKHQNEDGKSVCVRGSCMRM</sequence>
<dbReference type="PRINTS" id="PR00081">
    <property type="entry name" value="GDHRDH"/>
</dbReference>
<dbReference type="Gene3D" id="3.40.50.720">
    <property type="entry name" value="NAD(P)-binding Rossmann-like Domain"/>
    <property type="match status" value="1"/>
</dbReference>
<organism evidence="3 4">
    <name type="scientific">Cannabis sativa</name>
    <name type="common">Hemp</name>
    <name type="synonym">Marijuana</name>
    <dbReference type="NCBI Taxonomy" id="3483"/>
    <lineage>
        <taxon>Eukaryota</taxon>
        <taxon>Viridiplantae</taxon>
        <taxon>Streptophyta</taxon>
        <taxon>Embryophyta</taxon>
        <taxon>Tracheophyta</taxon>
        <taxon>Spermatophyta</taxon>
        <taxon>Magnoliopsida</taxon>
        <taxon>eudicotyledons</taxon>
        <taxon>Gunneridae</taxon>
        <taxon>Pentapetalae</taxon>
        <taxon>rosids</taxon>
        <taxon>fabids</taxon>
        <taxon>Rosales</taxon>
        <taxon>Cannabaceae</taxon>
        <taxon>Cannabis</taxon>
    </lineage>
</organism>
<evidence type="ECO:0000256" key="1">
    <source>
        <dbReference type="ARBA" id="ARBA00006484"/>
    </source>
</evidence>
<comment type="caution">
    <text evidence="3">The sequence shown here is derived from an EMBL/GenBank/DDBJ whole genome shotgun (WGS) entry which is preliminary data.</text>
</comment>
<dbReference type="Pfam" id="PF00106">
    <property type="entry name" value="adh_short"/>
    <property type="match status" value="1"/>
</dbReference>
<gene>
    <name evidence="3" type="ORF">G4B88_021080</name>
</gene>
<dbReference type="PANTHER" id="PTHR24320:SF148">
    <property type="entry name" value="NAD(P)-BINDING ROSSMANN-FOLD SUPERFAMILY PROTEIN"/>
    <property type="match status" value="1"/>
</dbReference>
<keyword evidence="2" id="KW-0560">Oxidoreductase</keyword>
<protein>
    <submittedName>
        <fullName evidence="3">Uncharacterized protein</fullName>
    </submittedName>
</protein>
<proteinExistence type="inferred from homology"/>
<dbReference type="GO" id="GO:0016491">
    <property type="term" value="F:oxidoreductase activity"/>
    <property type="evidence" value="ECO:0007669"/>
    <property type="project" value="UniProtKB-KW"/>
</dbReference>
<comment type="similarity">
    <text evidence="1">Belongs to the short-chain dehydrogenases/reductases (SDR) family.</text>
</comment>
<dbReference type="InterPro" id="IPR036291">
    <property type="entry name" value="NAD(P)-bd_dom_sf"/>
</dbReference>
<dbReference type="EMBL" id="JAATIQ010000020">
    <property type="protein sequence ID" value="KAF4399866.1"/>
    <property type="molecule type" value="Genomic_DNA"/>
</dbReference>
<reference evidence="3 4" key="1">
    <citation type="journal article" date="2020" name="bioRxiv">
        <title>Sequence and annotation of 42 cannabis genomes reveals extensive copy number variation in cannabinoid synthesis and pathogen resistance genes.</title>
        <authorList>
            <person name="Mckernan K.J."/>
            <person name="Helbert Y."/>
            <person name="Kane L.T."/>
            <person name="Ebling H."/>
            <person name="Zhang L."/>
            <person name="Liu B."/>
            <person name="Eaton Z."/>
            <person name="Mclaughlin S."/>
            <person name="Kingan S."/>
            <person name="Baybayan P."/>
            <person name="Concepcion G."/>
            <person name="Jordan M."/>
            <person name="Riva A."/>
            <person name="Barbazuk W."/>
            <person name="Harkins T."/>
        </authorList>
    </citation>
    <scope>NUCLEOTIDE SEQUENCE [LARGE SCALE GENOMIC DNA]</scope>
    <source>
        <strain evidence="4">cv. Jamaican Lion 4</strain>
        <tissue evidence="3">Leaf</tissue>
    </source>
</reference>
<keyword evidence="4" id="KW-1185">Reference proteome</keyword>
<dbReference type="InterPro" id="IPR002347">
    <property type="entry name" value="SDR_fam"/>
</dbReference>
<name>A0A7J6HXI2_CANSA</name>